<feature type="signal peptide" evidence="1">
    <location>
        <begin position="1"/>
        <end position="20"/>
    </location>
</feature>
<dbReference type="Proteomes" id="UP000076154">
    <property type="component" value="Unassembled WGS sequence"/>
</dbReference>
<evidence type="ECO:0000313" key="3">
    <source>
        <dbReference type="Proteomes" id="UP000076154"/>
    </source>
</evidence>
<organism evidence="2 3">
    <name type="scientific">Hypsizygus marmoreus</name>
    <name type="common">White beech mushroom</name>
    <name type="synonym">Agaricus marmoreus</name>
    <dbReference type="NCBI Taxonomy" id="39966"/>
    <lineage>
        <taxon>Eukaryota</taxon>
        <taxon>Fungi</taxon>
        <taxon>Dikarya</taxon>
        <taxon>Basidiomycota</taxon>
        <taxon>Agaricomycotina</taxon>
        <taxon>Agaricomycetes</taxon>
        <taxon>Agaricomycetidae</taxon>
        <taxon>Agaricales</taxon>
        <taxon>Tricholomatineae</taxon>
        <taxon>Lyophyllaceae</taxon>
        <taxon>Hypsizygus</taxon>
    </lineage>
</organism>
<accession>A0A369J0C5</accession>
<gene>
    <name evidence="2" type="ORF">Hypma_004159</name>
</gene>
<name>A0A369J0C5_HYPMA</name>
<dbReference type="OrthoDB" id="3270804at2759"/>
<dbReference type="EMBL" id="LUEZ02000158">
    <property type="protein sequence ID" value="RDB15451.1"/>
    <property type="molecule type" value="Genomic_DNA"/>
</dbReference>
<dbReference type="AlphaFoldDB" id="A0A369J0C5"/>
<comment type="caution">
    <text evidence="2">The sequence shown here is derived from an EMBL/GenBank/DDBJ whole genome shotgun (WGS) entry which is preliminary data.</text>
</comment>
<keyword evidence="3" id="KW-1185">Reference proteome</keyword>
<sequence length="362" mass="40126">MRHFHYQVSLFLNFGIPALTLIPQEPCYENEDVFLDPRGASWTHPHSTPRGCLRVYDAMQCTLPSTKPYNKTRTCSRIRAVLAEHLRIPRSTDTYVQQERERVLGSAQRWSNVCTFYAPQMLTTRGRTCSRIPATEGGTHTARHAGSLSLLVVHTFKKRSRDLNGNEDLTLCPNGFRLTLASAPSSAGAAASRTGDDLIVIDSTMSEGKIAGYSRGLQRARLSSAMAKSEFADVKEPGVYIDWHKVSPLARPVRAYIRAWDRGDPVAFDLTAMTQSTSRFRHYLCTSPNWELKGRGPGAGTGITSAGGSHSHLFCFVKEVITAAELHCVISRISSSNTWGPYEEPTKGWRRCTAGVPRHAID</sequence>
<keyword evidence="1" id="KW-0732">Signal</keyword>
<proteinExistence type="predicted"/>
<reference evidence="2" key="1">
    <citation type="submission" date="2018-04" db="EMBL/GenBank/DDBJ databases">
        <title>Whole genome sequencing of Hypsizygus marmoreus.</title>
        <authorList>
            <person name="Choi I.-G."/>
            <person name="Min B."/>
            <person name="Kim J.-G."/>
            <person name="Kim S."/>
            <person name="Oh Y.-L."/>
            <person name="Kong W.-S."/>
            <person name="Park H."/>
            <person name="Jeong J."/>
            <person name="Song E.-S."/>
        </authorList>
    </citation>
    <scope>NUCLEOTIDE SEQUENCE [LARGE SCALE GENOMIC DNA]</scope>
    <source>
        <strain evidence="2">51987-8</strain>
    </source>
</reference>
<protein>
    <submittedName>
        <fullName evidence="2">Uncharacterized protein</fullName>
    </submittedName>
</protein>
<feature type="chain" id="PRO_5017000760" evidence="1">
    <location>
        <begin position="21"/>
        <end position="362"/>
    </location>
</feature>
<dbReference type="InParanoid" id="A0A369J0C5"/>
<evidence type="ECO:0000313" key="2">
    <source>
        <dbReference type="EMBL" id="RDB15451.1"/>
    </source>
</evidence>
<evidence type="ECO:0000256" key="1">
    <source>
        <dbReference type="SAM" id="SignalP"/>
    </source>
</evidence>